<keyword evidence="3" id="KW-0863">Zinc-finger</keyword>
<evidence type="ECO:0000259" key="6">
    <source>
        <dbReference type="PROSITE" id="PS00028"/>
    </source>
</evidence>
<dbReference type="STRING" id="1316194.A0A1Q5TE54"/>
<name>A0A1Q5TE54_9EURO</name>
<evidence type="ECO:0000256" key="2">
    <source>
        <dbReference type="ARBA" id="ARBA00022737"/>
    </source>
</evidence>
<protein>
    <recommendedName>
        <fullName evidence="6">C2H2-type domain-containing protein</fullName>
    </recommendedName>
</protein>
<keyword evidence="8" id="KW-1185">Reference proteome</keyword>
<keyword evidence="1" id="KW-0479">Metal-binding</keyword>
<evidence type="ECO:0000256" key="4">
    <source>
        <dbReference type="ARBA" id="ARBA00022833"/>
    </source>
</evidence>
<dbReference type="PANTHER" id="PTHR24379:SF121">
    <property type="entry name" value="C2H2-TYPE DOMAIN-CONTAINING PROTEIN"/>
    <property type="match status" value="1"/>
</dbReference>
<gene>
    <name evidence="7" type="ORF">PENSUB_9176</name>
</gene>
<reference evidence="7 8" key="1">
    <citation type="submission" date="2016-10" db="EMBL/GenBank/DDBJ databases">
        <title>Genome sequence of the ascomycete fungus Penicillium subrubescens.</title>
        <authorList>
            <person name="De Vries R.P."/>
            <person name="Peng M."/>
            <person name="Dilokpimol A."/>
            <person name="Hilden K."/>
            <person name="Makela M.R."/>
            <person name="Grigoriev I."/>
            <person name="Riley R."/>
            <person name="Granchi Z."/>
        </authorList>
    </citation>
    <scope>NUCLEOTIDE SEQUENCE [LARGE SCALE GENOMIC DNA]</scope>
    <source>
        <strain evidence="7 8">CBS 132785</strain>
    </source>
</reference>
<dbReference type="OrthoDB" id="6077919at2759"/>
<dbReference type="GO" id="GO:0008270">
    <property type="term" value="F:zinc ion binding"/>
    <property type="evidence" value="ECO:0007669"/>
    <property type="project" value="UniProtKB-KW"/>
</dbReference>
<feature type="domain" description="C2H2-type" evidence="6">
    <location>
        <begin position="96"/>
        <end position="117"/>
    </location>
</feature>
<accession>A0A1Q5TE54</accession>
<feature type="domain" description="C2H2-type" evidence="6">
    <location>
        <begin position="18"/>
        <end position="40"/>
    </location>
</feature>
<dbReference type="PANTHER" id="PTHR24379">
    <property type="entry name" value="KRAB AND ZINC FINGER DOMAIN-CONTAINING"/>
    <property type="match status" value="1"/>
</dbReference>
<comment type="caution">
    <text evidence="7">The sequence shown here is derived from an EMBL/GenBank/DDBJ whole genome shotgun (WGS) entry which is preliminary data.</text>
</comment>
<sequence length="265" mass="30841">MSFLFGEHVVSVDDEFFCRLCQAQFSSYDAIYSHCQDSQHHSWCQECEMVFLDECELMEHLTDEEFHHFCPDCVNGVDYPDAESLSAHRAAAHFKCQECGLILASERSLNTHLIYEHAACEVCLDVFLDMEECHQHMRTHPYSEYHCPRCDNIAETFSAIIRHLESSRDCGRRIQVLRLVKANPHLRDFYIYSGSGFDFYCKSCLLRWSSLGELALHLESTDYCKWLLGPDEAFSYLRELLGRRPAQDERSSSPPPWLSPDYVMH</sequence>
<keyword evidence="2" id="KW-0677">Repeat</keyword>
<dbReference type="SMART" id="SM00355">
    <property type="entry name" value="ZnF_C2H2"/>
    <property type="match status" value="6"/>
</dbReference>
<dbReference type="InterPro" id="IPR013087">
    <property type="entry name" value="Znf_C2H2_type"/>
</dbReference>
<evidence type="ECO:0000256" key="1">
    <source>
        <dbReference type="ARBA" id="ARBA00022723"/>
    </source>
</evidence>
<proteinExistence type="predicted"/>
<evidence type="ECO:0000256" key="5">
    <source>
        <dbReference type="SAM" id="MobiDB-lite"/>
    </source>
</evidence>
<dbReference type="EMBL" id="MNBE01000672">
    <property type="protein sequence ID" value="OKO98500.1"/>
    <property type="molecule type" value="Genomic_DNA"/>
</dbReference>
<evidence type="ECO:0000313" key="7">
    <source>
        <dbReference type="EMBL" id="OKO98500.1"/>
    </source>
</evidence>
<evidence type="ECO:0000256" key="3">
    <source>
        <dbReference type="ARBA" id="ARBA00022771"/>
    </source>
</evidence>
<evidence type="ECO:0000313" key="8">
    <source>
        <dbReference type="Proteomes" id="UP000186955"/>
    </source>
</evidence>
<dbReference type="Gene3D" id="3.30.160.60">
    <property type="entry name" value="Classic Zinc Finger"/>
    <property type="match status" value="1"/>
</dbReference>
<dbReference type="PROSITE" id="PS00028">
    <property type="entry name" value="ZINC_FINGER_C2H2_1"/>
    <property type="match status" value="2"/>
</dbReference>
<organism evidence="7 8">
    <name type="scientific">Penicillium subrubescens</name>
    <dbReference type="NCBI Taxonomy" id="1316194"/>
    <lineage>
        <taxon>Eukaryota</taxon>
        <taxon>Fungi</taxon>
        <taxon>Dikarya</taxon>
        <taxon>Ascomycota</taxon>
        <taxon>Pezizomycotina</taxon>
        <taxon>Eurotiomycetes</taxon>
        <taxon>Eurotiomycetidae</taxon>
        <taxon>Eurotiales</taxon>
        <taxon>Aspergillaceae</taxon>
        <taxon>Penicillium</taxon>
    </lineage>
</organism>
<dbReference type="AlphaFoldDB" id="A0A1Q5TE54"/>
<feature type="region of interest" description="Disordered" evidence="5">
    <location>
        <begin position="246"/>
        <end position="265"/>
    </location>
</feature>
<dbReference type="Proteomes" id="UP000186955">
    <property type="component" value="Unassembled WGS sequence"/>
</dbReference>
<keyword evidence="4" id="KW-0862">Zinc</keyword>